<proteinExistence type="predicted"/>
<dbReference type="Gene3D" id="2.60.40.1120">
    <property type="entry name" value="Carboxypeptidase-like, regulatory domain"/>
    <property type="match status" value="1"/>
</dbReference>
<protein>
    <recommendedName>
        <fullName evidence="3">Alpha-amylase</fullName>
    </recommendedName>
</protein>
<dbReference type="EMBL" id="BAABIM010000001">
    <property type="protein sequence ID" value="GAA4668792.1"/>
    <property type="molecule type" value="Genomic_DNA"/>
</dbReference>
<sequence length="429" mass="44712">MTTHSLLVRRLLASLLGVVLALPLALLLPEAASAVAAPAAAPASAPASAERATPGRVRGSVSAPSAAKSVLLQWFTADYRYLGKRTVRGGAYSLSLAPGRYRLQFTDTRPAYDVGKAAPVDVGVTVTAGRTAQRNVKLRRGAAIVGTVRAGGKPASKARLVAALPDERTFEVVANAAGQFALGGLPSGSYSLFTYDRAKKFTAKSSYFKNLKPGVVRNTTVKLATPAGRMLVDLYDADRRAFPSTYATAVNRRTGQFWVAKARGGSVTFDGLAPGGYRLVVNGAGDFLTQTGPVRGRVRPGKVTFTDFVMTKRGGSVVGAVKDGGKAERTPLKGAMVTLYGSDGRAIGSDTTGADGSYRIAGAYDGIRGARLVVRPDPNEGGGYLGVEPDRELFGQCTLDGVSVTAGRVTNTRDLALPRGADARTACRG</sequence>
<evidence type="ECO:0000313" key="1">
    <source>
        <dbReference type="EMBL" id="GAA4668792.1"/>
    </source>
</evidence>
<accession>A0ABP8VQ95</accession>
<dbReference type="RefSeq" id="WP_345262086.1">
    <property type="nucleotide sequence ID" value="NZ_BAABIM010000001.1"/>
</dbReference>
<name>A0ABP8VQ95_9ACTN</name>
<dbReference type="Proteomes" id="UP001500621">
    <property type="component" value="Unassembled WGS sequence"/>
</dbReference>
<organism evidence="1 2">
    <name type="scientific">Nocardioides nanhaiensis</name>
    <dbReference type="NCBI Taxonomy" id="1476871"/>
    <lineage>
        <taxon>Bacteria</taxon>
        <taxon>Bacillati</taxon>
        <taxon>Actinomycetota</taxon>
        <taxon>Actinomycetes</taxon>
        <taxon>Propionibacteriales</taxon>
        <taxon>Nocardioidaceae</taxon>
        <taxon>Nocardioides</taxon>
    </lineage>
</organism>
<evidence type="ECO:0008006" key="3">
    <source>
        <dbReference type="Google" id="ProtNLM"/>
    </source>
</evidence>
<comment type="caution">
    <text evidence="1">The sequence shown here is derived from an EMBL/GenBank/DDBJ whole genome shotgun (WGS) entry which is preliminary data.</text>
</comment>
<evidence type="ECO:0000313" key="2">
    <source>
        <dbReference type="Proteomes" id="UP001500621"/>
    </source>
</evidence>
<reference evidence="2" key="1">
    <citation type="journal article" date="2019" name="Int. J. Syst. Evol. Microbiol.">
        <title>The Global Catalogue of Microorganisms (GCM) 10K type strain sequencing project: providing services to taxonomists for standard genome sequencing and annotation.</title>
        <authorList>
            <consortium name="The Broad Institute Genomics Platform"/>
            <consortium name="The Broad Institute Genome Sequencing Center for Infectious Disease"/>
            <person name="Wu L."/>
            <person name="Ma J."/>
        </authorList>
    </citation>
    <scope>NUCLEOTIDE SEQUENCE [LARGE SCALE GENOMIC DNA]</scope>
    <source>
        <strain evidence="2">JCM 18127</strain>
    </source>
</reference>
<keyword evidence="2" id="KW-1185">Reference proteome</keyword>
<gene>
    <name evidence="1" type="ORF">GCM10023226_01070</name>
</gene>